<evidence type="ECO:0000313" key="3">
    <source>
        <dbReference type="Proteomes" id="UP000018852"/>
    </source>
</evidence>
<comment type="caution">
    <text evidence="2">The sequence shown here is derived from an EMBL/GenBank/DDBJ whole genome shotgun (WGS) entry which is preliminary data.</text>
</comment>
<accession>W1VGS6</accession>
<dbReference type="PATRIC" id="fig|1403939.3.peg.786"/>
<feature type="domain" description="Dynamin N-terminal" evidence="1">
    <location>
        <begin position="62"/>
        <end position="209"/>
    </location>
</feature>
<dbReference type="CDD" id="cd00882">
    <property type="entry name" value="Ras_like_GTPase"/>
    <property type="match status" value="1"/>
</dbReference>
<reference evidence="2 3" key="1">
    <citation type="submission" date="2013-12" db="EMBL/GenBank/DDBJ databases">
        <title>A Varibaculum cambriense genome reconstructed from a premature infant gut community with otherwise low bacterial novelty that shifts toward anaerobic metabolism during the third week of life.</title>
        <authorList>
            <person name="Brown C.T."/>
            <person name="Sharon I."/>
            <person name="Thomas B.C."/>
            <person name="Castelle C.J."/>
            <person name="Morowitz M.J."/>
            <person name="Banfield J.F."/>
        </authorList>
    </citation>
    <scope>NUCLEOTIDE SEQUENCE [LARGE SCALE GENOMIC DNA]</scope>
    <source>
        <strain evidence="3">DORA_12</strain>
    </source>
</reference>
<dbReference type="InterPro" id="IPR045063">
    <property type="entry name" value="Dynamin_N"/>
</dbReference>
<dbReference type="GO" id="GO:0000028">
    <property type="term" value="P:ribosomal small subunit assembly"/>
    <property type="evidence" value="ECO:0007669"/>
    <property type="project" value="TreeGrafter"/>
</dbReference>
<dbReference type="PANTHER" id="PTHR42698">
    <property type="entry name" value="GTPASE ERA"/>
    <property type="match status" value="1"/>
</dbReference>
<sequence length="571" mass="60708">DAVPDTLLTQVAGLRACLDAVELPYRLPGAEASRRQAHDLAAQLGGYVLPRLESADAPVLAVVGGSTGAGKSTLVSSLVGQAVVASSAIRPTTRRPVLLHAQGEGHWFETDRVLGTLARVRVDALAAATPPALVTPRELELRASSQLPAGIALLDAPDVDSVVDDNRALAATLLASADLWVFVTTAARYADAVPWRHLREAAQRDVTVAVVLNRVPAQAQEVEEDLRSRLGAAGLEDCPVFVIPETARDGDGLLAPDEVEPVRSWLWSLAADAQARRQVARRTVHGALEAAVAQASHVGDALESQETQRQELAQEAQACHERAGQRVAEAVSDGTLLRGEVLARWQDLVGTGQWLRGLERQVSRLRDRVSAALLGRPTPAAQVGEAIESSVVDLLVAEAGGAASQTLRSWRRVGTLPSRTGQAAQWGAGEEDLRERAGELVRGWQAGVLEMVRAEGTDRRLTARVLSYGVGGVGVALMVLVFAHTGGLSGAEVGIAGGTALVAQRLLEAVFGDQAMRTMAKRAYDDLMRRVQELLATQQRAVLKTLPSSAPESGLLREHVRGVEVAVQEWR</sequence>
<dbReference type="GO" id="GO:0005829">
    <property type="term" value="C:cytosol"/>
    <property type="evidence" value="ECO:0007669"/>
    <property type="project" value="TreeGrafter"/>
</dbReference>
<dbReference type="Gene3D" id="3.40.50.300">
    <property type="entry name" value="P-loop containing nucleotide triphosphate hydrolases"/>
    <property type="match status" value="1"/>
</dbReference>
<dbReference type="AlphaFoldDB" id="W1VGS6"/>
<dbReference type="EMBL" id="AZLV01000595">
    <property type="protein sequence ID" value="ETJ04886.1"/>
    <property type="molecule type" value="Genomic_DNA"/>
</dbReference>
<dbReference type="GO" id="GO:0043024">
    <property type="term" value="F:ribosomal small subunit binding"/>
    <property type="evidence" value="ECO:0007669"/>
    <property type="project" value="TreeGrafter"/>
</dbReference>
<feature type="non-terminal residue" evidence="2">
    <location>
        <position position="1"/>
    </location>
</feature>
<dbReference type="Proteomes" id="UP000018852">
    <property type="component" value="Unassembled WGS sequence"/>
</dbReference>
<evidence type="ECO:0000313" key="2">
    <source>
        <dbReference type="EMBL" id="ETJ04886.1"/>
    </source>
</evidence>
<dbReference type="InterPro" id="IPR005662">
    <property type="entry name" value="GTPase_Era-like"/>
</dbReference>
<dbReference type="Pfam" id="PF00350">
    <property type="entry name" value="Dynamin_N"/>
    <property type="match status" value="1"/>
</dbReference>
<dbReference type="GO" id="GO:0019843">
    <property type="term" value="F:rRNA binding"/>
    <property type="evidence" value="ECO:0007669"/>
    <property type="project" value="TreeGrafter"/>
</dbReference>
<dbReference type="InterPro" id="IPR027417">
    <property type="entry name" value="P-loop_NTPase"/>
</dbReference>
<protein>
    <submittedName>
        <fullName evidence="2">ABC superfamily ATP binding cassette transporter</fullName>
    </submittedName>
</protein>
<gene>
    <name evidence="2" type="ORF">Q605_AUC00595G0001</name>
</gene>
<organism evidence="2 3">
    <name type="scientific">Actinomyces urogenitalis DORA_12</name>
    <dbReference type="NCBI Taxonomy" id="1403939"/>
    <lineage>
        <taxon>Bacteria</taxon>
        <taxon>Bacillati</taxon>
        <taxon>Actinomycetota</taxon>
        <taxon>Actinomycetes</taxon>
        <taxon>Actinomycetales</taxon>
        <taxon>Actinomycetaceae</taxon>
        <taxon>Actinomyces</taxon>
    </lineage>
</organism>
<dbReference type="PANTHER" id="PTHR42698:SF1">
    <property type="entry name" value="GTPASE ERA, MITOCHONDRIAL"/>
    <property type="match status" value="1"/>
</dbReference>
<name>W1VGS6_9ACTO</name>
<evidence type="ECO:0000259" key="1">
    <source>
        <dbReference type="Pfam" id="PF00350"/>
    </source>
</evidence>
<proteinExistence type="predicted"/>
<dbReference type="GO" id="GO:0005525">
    <property type="term" value="F:GTP binding"/>
    <property type="evidence" value="ECO:0007669"/>
    <property type="project" value="InterPro"/>
</dbReference>
<dbReference type="SUPFAM" id="SSF52540">
    <property type="entry name" value="P-loop containing nucleoside triphosphate hydrolases"/>
    <property type="match status" value="1"/>
</dbReference>